<dbReference type="AlphaFoldDB" id="A0A0C9XMN6"/>
<dbReference type="Proteomes" id="UP000054477">
    <property type="component" value="Unassembled WGS sequence"/>
</dbReference>
<evidence type="ECO:0000313" key="1">
    <source>
        <dbReference type="EMBL" id="KIK02789.1"/>
    </source>
</evidence>
<evidence type="ECO:0000313" key="2">
    <source>
        <dbReference type="Proteomes" id="UP000054477"/>
    </source>
</evidence>
<protein>
    <submittedName>
        <fullName evidence="1">Uncharacterized protein</fullName>
    </submittedName>
</protein>
<gene>
    <name evidence="1" type="ORF">K443DRAFT_5919</name>
</gene>
<sequence>MPILQEDREPFLGLFVLEMFVMHLKKMITSVGGYDHTVGGLAMAVGVLELAFEVIGEGLTKNLDVKKHWPTILQTATSRVSNWNADGMDGDEDVLEDDP</sequence>
<name>A0A0C9XMN6_9AGAR</name>
<keyword evidence="2" id="KW-1185">Reference proteome</keyword>
<reference evidence="2" key="2">
    <citation type="submission" date="2015-01" db="EMBL/GenBank/DDBJ databases">
        <title>Evolutionary Origins and Diversification of the Mycorrhizal Mutualists.</title>
        <authorList>
            <consortium name="DOE Joint Genome Institute"/>
            <consortium name="Mycorrhizal Genomics Consortium"/>
            <person name="Kohler A."/>
            <person name="Kuo A."/>
            <person name="Nagy L.G."/>
            <person name="Floudas D."/>
            <person name="Copeland A."/>
            <person name="Barry K.W."/>
            <person name="Cichocki N."/>
            <person name="Veneault-Fourrey C."/>
            <person name="LaButti K."/>
            <person name="Lindquist E.A."/>
            <person name="Lipzen A."/>
            <person name="Lundell T."/>
            <person name="Morin E."/>
            <person name="Murat C."/>
            <person name="Riley R."/>
            <person name="Ohm R."/>
            <person name="Sun H."/>
            <person name="Tunlid A."/>
            <person name="Henrissat B."/>
            <person name="Grigoriev I.V."/>
            <person name="Hibbett D.S."/>
            <person name="Martin F."/>
        </authorList>
    </citation>
    <scope>NUCLEOTIDE SEQUENCE [LARGE SCALE GENOMIC DNA]</scope>
    <source>
        <strain evidence="2">LaAM-08-1</strain>
    </source>
</reference>
<reference evidence="1 2" key="1">
    <citation type="submission" date="2014-04" db="EMBL/GenBank/DDBJ databases">
        <authorList>
            <consortium name="DOE Joint Genome Institute"/>
            <person name="Kuo A."/>
            <person name="Kohler A."/>
            <person name="Nagy L.G."/>
            <person name="Floudas D."/>
            <person name="Copeland A."/>
            <person name="Barry K.W."/>
            <person name="Cichocki N."/>
            <person name="Veneault-Fourrey C."/>
            <person name="LaButti K."/>
            <person name="Lindquist E.A."/>
            <person name="Lipzen A."/>
            <person name="Lundell T."/>
            <person name="Morin E."/>
            <person name="Murat C."/>
            <person name="Sun H."/>
            <person name="Tunlid A."/>
            <person name="Henrissat B."/>
            <person name="Grigoriev I.V."/>
            <person name="Hibbett D.S."/>
            <person name="Martin F."/>
            <person name="Nordberg H.P."/>
            <person name="Cantor M.N."/>
            <person name="Hua S.X."/>
        </authorList>
    </citation>
    <scope>NUCLEOTIDE SEQUENCE [LARGE SCALE GENOMIC DNA]</scope>
    <source>
        <strain evidence="1 2">LaAM-08-1</strain>
    </source>
</reference>
<dbReference type="EMBL" id="KN838588">
    <property type="protein sequence ID" value="KIK02789.1"/>
    <property type="molecule type" value="Genomic_DNA"/>
</dbReference>
<accession>A0A0C9XMN6</accession>
<organism evidence="1 2">
    <name type="scientific">Laccaria amethystina LaAM-08-1</name>
    <dbReference type="NCBI Taxonomy" id="1095629"/>
    <lineage>
        <taxon>Eukaryota</taxon>
        <taxon>Fungi</taxon>
        <taxon>Dikarya</taxon>
        <taxon>Basidiomycota</taxon>
        <taxon>Agaricomycotina</taxon>
        <taxon>Agaricomycetes</taxon>
        <taxon>Agaricomycetidae</taxon>
        <taxon>Agaricales</taxon>
        <taxon>Agaricineae</taxon>
        <taxon>Hydnangiaceae</taxon>
        <taxon>Laccaria</taxon>
    </lineage>
</organism>
<proteinExistence type="predicted"/>
<dbReference type="HOGENOM" id="CLU_2320780_0_0_1"/>